<evidence type="ECO:0000313" key="2">
    <source>
        <dbReference type="EMBL" id="ACK71881.1"/>
    </source>
</evidence>
<dbReference type="KEGG" id="cyc:PCC7424_3489"/>
<organism evidence="2 3">
    <name type="scientific">Gloeothece citriformis (strain PCC 7424)</name>
    <name type="common">Cyanothece sp. (strain PCC 7424)</name>
    <dbReference type="NCBI Taxonomy" id="65393"/>
    <lineage>
        <taxon>Bacteria</taxon>
        <taxon>Bacillati</taxon>
        <taxon>Cyanobacteriota</taxon>
        <taxon>Cyanophyceae</taxon>
        <taxon>Oscillatoriophycideae</taxon>
        <taxon>Chroococcales</taxon>
        <taxon>Aphanothecaceae</taxon>
        <taxon>Gloeothece</taxon>
        <taxon>Gloeothece citriformis</taxon>
    </lineage>
</organism>
<keyword evidence="3" id="KW-1185">Reference proteome</keyword>
<name>B7KFG5_GLOC7</name>
<dbReference type="AlphaFoldDB" id="B7KFG5"/>
<keyword evidence="1" id="KW-1133">Transmembrane helix</keyword>
<sequence>MRWGTHPTTLQIGDALGNASYNYAKKIYLRSTIYIKHFKTKKRGISPLLLYTCAYLTLIMATARGF</sequence>
<dbReference type="EMBL" id="CP001291">
    <property type="protein sequence ID" value="ACK71881.1"/>
    <property type="molecule type" value="Genomic_DNA"/>
</dbReference>
<reference evidence="3" key="1">
    <citation type="journal article" date="2011" name="MBio">
        <title>Novel metabolic attributes of the genus Cyanothece, comprising a group of unicellular nitrogen-fixing Cyanobacteria.</title>
        <authorList>
            <person name="Bandyopadhyay A."/>
            <person name="Elvitigala T."/>
            <person name="Welsh E."/>
            <person name="Stockel J."/>
            <person name="Liberton M."/>
            <person name="Min H."/>
            <person name="Sherman L.A."/>
            <person name="Pakrasi H.B."/>
        </authorList>
    </citation>
    <scope>NUCLEOTIDE SEQUENCE [LARGE SCALE GENOMIC DNA]</scope>
    <source>
        <strain evidence="3">PCC 7424</strain>
    </source>
</reference>
<keyword evidence="1" id="KW-0472">Membrane</keyword>
<evidence type="ECO:0000256" key="1">
    <source>
        <dbReference type="SAM" id="Phobius"/>
    </source>
</evidence>
<accession>B7KFG5</accession>
<dbReference type="Proteomes" id="UP000002384">
    <property type="component" value="Chromosome"/>
</dbReference>
<evidence type="ECO:0000313" key="3">
    <source>
        <dbReference type="Proteomes" id="UP000002384"/>
    </source>
</evidence>
<feature type="transmembrane region" description="Helical" evidence="1">
    <location>
        <begin position="45"/>
        <end position="63"/>
    </location>
</feature>
<gene>
    <name evidence="2" type="ordered locus">PCC7424_3489</name>
</gene>
<keyword evidence="1" id="KW-0812">Transmembrane</keyword>
<protein>
    <submittedName>
        <fullName evidence="2">Uncharacterized protein</fullName>
    </submittedName>
</protein>
<dbReference type="HOGENOM" id="CLU_2823935_0_0_3"/>
<proteinExistence type="predicted"/>